<reference evidence="2 3" key="1">
    <citation type="submission" date="2020-04" db="EMBL/GenBank/DDBJ databases">
        <title>Perkinsus olseni comparative genomics.</title>
        <authorList>
            <person name="Bogema D.R."/>
        </authorList>
    </citation>
    <scope>NUCLEOTIDE SEQUENCE [LARGE SCALE GENOMIC DNA]</scope>
    <source>
        <strain evidence="2">ATCC PRA-205</strain>
    </source>
</reference>
<feature type="non-terminal residue" evidence="2">
    <location>
        <position position="1"/>
    </location>
</feature>
<feature type="compositionally biased region" description="Gly residues" evidence="1">
    <location>
        <begin position="61"/>
        <end position="70"/>
    </location>
</feature>
<accession>A0A7J6SJU5</accession>
<proteinExistence type="predicted"/>
<feature type="region of interest" description="Disordered" evidence="1">
    <location>
        <begin position="59"/>
        <end position="137"/>
    </location>
</feature>
<feature type="non-terminal residue" evidence="2">
    <location>
        <position position="137"/>
    </location>
</feature>
<feature type="compositionally biased region" description="Polar residues" evidence="1">
    <location>
        <begin position="73"/>
        <end position="82"/>
    </location>
</feature>
<comment type="caution">
    <text evidence="2">The sequence shown here is derived from an EMBL/GenBank/DDBJ whole genome shotgun (WGS) entry which is preliminary data.</text>
</comment>
<feature type="compositionally biased region" description="Basic residues" evidence="1">
    <location>
        <begin position="121"/>
        <end position="137"/>
    </location>
</feature>
<sequence length="137" mass="15559">IPSTEIRQCTSCVTAQREGYCDLTYFWDRPNKMWLLWDEYEILCRNTGITEGLITNNKILRGGGGGGGGRDMISTTGIQSNHDPTRQQQQQQKKNNNNKDAAAAGAGAIYVPLNDPEKEAKRKKRREYRARKKLKQQ</sequence>
<dbReference type="EMBL" id="JABANM010014116">
    <property type="protein sequence ID" value="KAF4733178.1"/>
    <property type="molecule type" value="Genomic_DNA"/>
</dbReference>
<name>A0A7J6SJU5_PEROL</name>
<gene>
    <name evidence="2" type="ORF">FOZ62_017027</name>
</gene>
<feature type="compositionally biased region" description="Low complexity" evidence="1">
    <location>
        <begin position="87"/>
        <end position="108"/>
    </location>
</feature>
<organism evidence="2 3">
    <name type="scientific">Perkinsus olseni</name>
    <name type="common">Perkinsus atlanticus</name>
    <dbReference type="NCBI Taxonomy" id="32597"/>
    <lineage>
        <taxon>Eukaryota</taxon>
        <taxon>Sar</taxon>
        <taxon>Alveolata</taxon>
        <taxon>Perkinsozoa</taxon>
        <taxon>Perkinsea</taxon>
        <taxon>Perkinsida</taxon>
        <taxon>Perkinsidae</taxon>
        <taxon>Perkinsus</taxon>
    </lineage>
</organism>
<evidence type="ECO:0000313" key="3">
    <source>
        <dbReference type="Proteomes" id="UP000574390"/>
    </source>
</evidence>
<evidence type="ECO:0000313" key="2">
    <source>
        <dbReference type="EMBL" id="KAF4733178.1"/>
    </source>
</evidence>
<dbReference type="AlphaFoldDB" id="A0A7J6SJU5"/>
<dbReference type="Proteomes" id="UP000574390">
    <property type="component" value="Unassembled WGS sequence"/>
</dbReference>
<protein>
    <submittedName>
        <fullName evidence="2">Uncharacterized protein</fullName>
    </submittedName>
</protein>
<evidence type="ECO:0000256" key="1">
    <source>
        <dbReference type="SAM" id="MobiDB-lite"/>
    </source>
</evidence>